<reference evidence="1" key="2">
    <citation type="submission" date="2020-09" db="EMBL/GenBank/DDBJ databases">
        <authorList>
            <person name="Sun Q."/>
            <person name="Zhou Y."/>
        </authorList>
    </citation>
    <scope>NUCLEOTIDE SEQUENCE</scope>
    <source>
        <strain evidence="1">CGMCC 4.5737</strain>
    </source>
</reference>
<comment type="caution">
    <text evidence="1">The sequence shown here is derived from an EMBL/GenBank/DDBJ whole genome shotgun (WGS) entry which is preliminary data.</text>
</comment>
<name>A0A8J3C6A0_9PSEU</name>
<evidence type="ECO:0000313" key="1">
    <source>
        <dbReference type="EMBL" id="GGM37376.1"/>
    </source>
</evidence>
<dbReference type="EMBL" id="BMMK01000002">
    <property type="protein sequence ID" value="GGM37376.1"/>
    <property type="molecule type" value="Genomic_DNA"/>
</dbReference>
<evidence type="ECO:0000313" key="2">
    <source>
        <dbReference type="Proteomes" id="UP000637578"/>
    </source>
</evidence>
<protein>
    <submittedName>
        <fullName evidence="1">Uncharacterized protein</fullName>
    </submittedName>
</protein>
<keyword evidence="2" id="KW-1185">Reference proteome</keyword>
<gene>
    <name evidence="1" type="ORF">GCM10012275_05590</name>
</gene>
<organism evidence="1 2">
    <name type="scientific">Longimycelium tulufanense</name>
    <dbReference type="NCBI Taxonomy" id="907463"/>
    <lineage>
        <taxon>Bacteria</taxon>
        <taxon>Bacillati</taxon>
        <taxon>Actinomycetota</taxon>
        <taxon>Actinomycetes</taxon>
        <taxon>Pseudonocardiales</taxon>
        <taxon>Pseudonocardiaceae</taxon>
        <taxon>Longimycelium</taxon>
    </lineage>
</organism>
<proteinExistence type="predicted"/>
<dbReference type="Proteomes" id="UP000637578">
    <property type="component" value="Unassembled WGS sequence"/>
</dbReference>
<accession>A0A8J3C6A0</accession>
<dbReference type="AlphaFoldDB" id="A0A8J3C6A0"/>
<dbReference type="RefSeq" id="WP_189053542.1">
    <property type="nucleotide sequence ID" value="NZ_BMMK01000002.1"/>
</dbReference>
<reference evidence="1" key="1">
    <citation type="journal article" date="2014" name="Int. J. Syst. Evol. Microbiol.">
        <title>Complete genome sequence of Corynebacterium casei LMG S-19264T (=DSM 44701T), isolated from a smear-ripened cheese.</title>
        <authorList>
            <consortium name="US DOE Joint Genome Institute (JGI-PGF)"/>
            <person name="Walter F."/>
            <person name="Albersmeier A."/>
            <person name="Kalinowski J."/>
            <person name="Ruckert C."/>
        </authorList>
    </citation>
    <scope>NUCLEOTIDE SEQUENCE</scope>
    <source>
        <strain evidence="1">CGMCC 4.5737</strain>
    </source>
</reference>
<sequence>MNPRSDTPSFDAGGVHLAVFLRAPFETVREELGARPPVAIPAGDGSLLFGTDPDDAKEVDWATRAAAVRHARPVTLLWNGFAAGIFTPGLWSDGSWVWGHPDLVGPVAQRLPTISPAALGQADTLAYQAAVARAAKRLAASLRVSQEPLAGVLSRPLAGPEALVSLFTAADLGPAAQVLAHALAEFPNVAGPGAPPRWWIRIPGDTAWYAHDLGGLWMKASGTRRRTK</sequence>